<dbReference type="EMBL" id="JBHLVO010000010">
    <property type="protein sequence ID" value="MFC0272398.1"/>
    <property type="molecule type" value="Genomic_DNA"/>
</dbReference>
<evidence type="ECO:0000313" key="1">
    <source>
        <dbReference type="EMBL" id="MFC0272398.1"/>
    </source>
</evidence>
<evidence type="ECO:0000313" key="2">
    <source>
        <dbReference type="Proteomes" id="UP001589854"/>
    </source>
</evidence>
<reference evidence="1 2" key="1">
    <citation type="submission" date="2024-09" db="EMBL/GenBank/DDBJ databases">
        <authorList>
            <person name="Sun Q."/>
            <person name="Mori K."/>
        </authorList>
    </citation>
    <scope>NUCLEOTIDE SEQUENCE [LARGE SCALE GENOMIC DNA]</scope>
    <source>
        <strain evidence="1 2">CCM 7228</strain>
    </source>
</reference>
<dbReference type="Proteomes" id="UP001589854">
    <property type="component" value="Unassembled WGS sequence"/>
</dbReference>
<dbReference type="RefSeq" id="WP_378934662.1">
    <property type="nucleotide sequence ID" value="NZ_JBHLVO010000010.1"/>
</dbReference>
<keyword evidence="2" id="KW-1185">Reference proteome</keyword>
<comment type="caution">
    <text evidence="1">The sequence shown here is derived from an EMBL/GenBank/DDBJ whole genome shotgun (WGS) entry which is preliminary data.</text>
</comment>
<accession>A0ABV6GG09</accession>
<sequence>MKVEQLYDEIYEKIARDHAEVTKHLASSKASTSLTEQEKEKLERMEFALQSARDILENMMTPGSSITIMHSKGSLTIEINE</sequence>
<organism evidence="1 2">
    <name type="scientific">Metabacillus herbersteinensis</name>
    <dbReference type="NCBI Taxonomy" id="283816"/>
    <lineage>
        <taxon>Bacteria</taxon>
        <taxon>Bacillati</taxon>
        <taxon>Bacillota</taxon>
        <taxon>Bacilli</taxon>
        <taxon>Bacillales</taxon>
        <taxon>Bacillaceae</taxon>
        <taxon>Metabacillus</taxon>
    </lineage>
</organism>
<name>A0ABV6GG09_9BACI</name>
<protein>
    <submittedName>
        <fullName evidence="1">Uncharacterized protein</fullName>
    </submittedName>
</protein>
<proteinExistence type="predicted"/>
<gene>
    <name evidence="1" type="ORF">ACFFIX_13235</name>
</gene>